<dbReference type="AlphaFoldDB" id="A0A0E9XEQ5"/>
<proteinExistence type="predicted"/>
<sequence>MFSKCVPFFRLHYMTTVQKGKALAMEYYPEKYIGRNVY</sequence>
<protein>
    <submittedName>
        <fullName evidence="1">Uncharacterized protein</fullName>
    </submittedName>
</protein>
<reference evidence="1" key="2">
    <citation type="journal article" date="2015" name="Fish Shellfish Immunol.">
        <title>Early steps in the European eel (Anguilla anguilla)-Vibrio vulnificus interaction in the gills: Role of the RtxA13 toxin.</title>
        <authorList>
            <person name="Callol A."/>
            <person name="Pajuelo D."/>
            <person name="Ebbesson L."/>
            <person name="Teles M."/>
            <person name="MacKenzie S."/>
            <person name="Amaro C."/>
        </authorList>
    </citation>
    <scope>NUCLEOTIDE SEQUENCE</scope>
</reference>
<evidence type="ECO:0000313" key="1">
    <source>
        <dbReference type="EMBL" id="JAI00306.1"/>
    </source>
</evidence>
<accession>A0A0E9XEQ5</accession>
<dbReference type="EMBL" id="GBXM01008272">
    <property type="protein sequence ID" value="JAI00306.1"/>
    <property type="molecule type" value="Transcribed_RNA"/>
</dbReference>
<reference evidence="1" key="1">
    <citation type="submission" date="2014-11" db="EMBL/GenBank/DDBJ databases">
        <authorList>
            <person name="Amaro Gonzalez C."/>
        </authorList>
    </citation>
    <scope>NUCLEOTIDE SEQUENCE</scope>
</reference>
<name>A0A0E9XEQ5_ANGAN</name>
<organism evidence="1">
    <name type="scientific">Anguilla anguilla</name>
    <name type="common">European freshwater eel</name>
    <name type="synonym">Muraena anguilla</name>
    <dbReference type="NCBI Taxonomy" id="7936"/>
    <lineage>
        <taxon>Eukaryota</taxon>
        <taxon>Metazoa</taxon>
        <taxon>Chordata</taxon>
        <taxon>Craniata</taxon>
        <taxon>Vertebrata</taxon>
        <taxon>Euteleostomi</taxon>
        <taxon>Actinopterygii</taxon>
        <taxon>Neopterygii</taxon>
        <taxon>Teleostei</taxon>
        <taxon>Anguilliformes</taxon>
        <taxon>Anguillidae</taxon>
        <taxon>Anguilla</taxon>
    </lineage>
</organism>